<dbReference type="EMBL" id="CP070969">
    <property type="protein sequence ID" value="QSF45033.1"/>
    <property type="molecule type" value="Genomic_DNA"/>
</dbReference>
<accession>A0ABX7LCC5</accession>
<gene>
    <name evidence="2" type="ORF">JRJ22_28530</name>
</gene>
<dbReference type="InterPro" id="IPR001193">
    <property type="entry name" value="MBTPS2"/>
</dbReference>
<feature type="transmembrane region" description="Helical" evidence="1">
    <location>
        <begin position="152"/>
        <end position="170"/>
    </location>
</feature>
<dbReference type="InterPro" id="IPR049694">
    <property type="entry name" value="Daptide_HExxH"/>
</dbReference>
<protein>
    <recommendedName>
        <fullName evidence="4">Peptide zinc metalloprotease protein</fullName>
    </recommendedName>
</protein>
<dbReference type="Proteomes" id="UP000663452">
    <property type="component" value="Chromosome"/>
</dbReference>
<keyword evidence="1" id="KW-1133">Transmembrane helix</keyword>
<name>A0ABX7LCC5_9BACL</name>
<dbReference type="PANTHER" id="PTHR13325">
    <property type="entry name" value="PROTEASE M50 MEMBRANE-BOUND TRANSCRIPTION FACTOR SITE 2 PROTEASE"/>
    <property type="match status" value="1"/>
</dbReference>
<feature type="transmembrane region" description="Helical" evidence="1">
    <location>
        <begin position="120"/>
        <end position="140"/>
    </location>
</feature>
<proteinExistence type="predicted"/>
<evidence type="ECO:0008006" key="4">
    <source>
        <dbReference type="Google" id="ProtNLM"/>
    </source>
</evidence>
<feature type="transmembrane region" description="Helical" evidence="1">
    <location>
        <begin position="217"/>
        <end position="239"/>
    </location>
</feature>
<feature type="transmembrane region" description="Helical" evidence="1">
    <location>
        <begin position="325"/>
        <end position="345"/>
    </location>
</feature>
<feature type="transmembrane region" description="Helical" evidence="1">
    <location>
        <begin position="351"/>
        <end position="372"/>
    </location>
</feature>
<dbReference type="RefSeq" id="WP_206102542.1">
    <property type="nucleotide sequence ID" value="NZ_CP070969.1"/>
</dbReference>
<feature type="transmembrane region" description="Helical" evidence="1">
    <location>
        <begin position="251"/>
        <end position="270"/>
    </location>
</feature>
<reference evidence="2 3" key="1">
    <citation type="submission" date="2021-02" db="EMBL/GenBank/DDBJ databases">
        <title>Paenibacillus tianjinensis sp. nov.</title>
        <authorList>
            <person name="Liu H."/>
        </authorList>
    </citation>
    <scope>NUCLEOTIDE SEQUENCE [LARGE SCALE GENOMIC DNA]</scope>
    <source>
        <strain evidence="2 3">TB2019</strain>
    </source>
</reference>
<keyword evidence="1" id="KW-0812">Transmembrane</keyword>
<sequence>MESVTHLEFHETENNYFLVQHISSHRFVKLGLRETEFLRFLLSEADGEEYSGTLTETEREYMTGKFAEWGFLSHPSEAGESPAARKWSWNWKIEDLTAIKFLTVNPDEWLTALRPVIRRLLHPVTMVIYVLIIATAMGLLVNDSSIQAIPQLGAGGYVLIYIMLLLTTVVHECAHGMVCMHYGGRVTRLGAMLFYFSPAMFCDVSDTYTFKKKRHKLAVLFAGIFSQWLMTSVAMILYYSLSYNGIKVPVLLYYGLANLGLSVLNMLPLVKLDGYWMLSHALGIVNLRSKAFALLFKGLVPRKRAVQSAPSIAPSGAGRKERSILLAYGLLASLFTPCFWGWGIYSIQQRLYSLIGAVSFIVTGVLCLVLLYHAAKFAKKLASGV</sequence>
<dbReference type="NCBIfam" id="NF041824">
    <property type="entry name" value="daptide_HExxH"/>
    <property type="match status" value="1"/>
</dbReference>
<evidence type="ECO:0000313" key="3">
    <source>
        <dbReference type="Proteomes" id="UP000663452"/>
    </source>
</evidence>
<keyword evidence="1" id="KW-0472">Membrane</keyword>
<evidence type="ECO:0000256" key="1">
    <source>
        <dbReference type="SAM" id="Phobius"/>
    </source>
</evidence>
<keyword evidence="3" id="KW-1185">Reference proteome</keyword>
<evidence type="ECO:0000313" key="2">
    <source>
        <dbReference type="EMBL" id="QSF45033.1"/>
    </source>
</evidence>
<organism evidence="2 3">
    <name type="scientific">Paenibacillus tianjinensis</name>
    <dbReference type="NCBI Taxonomy" id="2810347"/>
    <lineage>
        <taxon>Bacteria</taxon>
        <taxon>Bacillati</taxon>
        <taxon>Bacillota</taxon>
        <taxon>Bacilli</taxon>
        <taxon>Bacillales</taxon>
        <taxon>Paenibacillaceae</taxon>
        <taxon>Paenibacillus</taxon>
    </lineage>
</organism>
<dbReference type="PANTHER" id="PTHR13325:SF3">
    <property type="entry name" value="MEMBRANE-BOUND TRANSCRIPTION FACTOR SITE-2 PROTEASE"/>
    <property type="match status" value="1"/>
</dbReference>